<dbReference type="Gene3D" id="3.30.70.270">
    <property type="match status" value="1"/>
</dbReference>
<dbReference type="Proteomes" id="UP000005324">
    <property type="component" value="Unassembled WGS sequence"/>
</dbReference>
<dbReference type="InterPro" id="IPR029787">
    <property type="entry name" value="Nucleotide_cyclase"/>
</dbReference>
<gene>
    <name evidence="2" type="ORF">HMPREF0731_4269</name>
</gene>
<comment type="caution">
    <text evidence="2">The sequence shown here is derived from an EMBL/GenBank/DDBJ whole genome shotgun (WGS) entry which is preliminary data.</text>
</comment>
<dbReference type="NCBIfam" id="TIGR00229">
    <property type="entry name" value="sensory_box"/>
    <property type="match status" value="1"/>
</dbReference>
<name>D5RT57_9PROT</name>
<dbReference type="CDD" id="cd01949">
    <property type="entry name" value="GGDEF"/>
    <property type="match status" value="1"/>
</dbReference>
<dbReference type="HOGENOM" id="CLU_000445_11_4_5"/>
<dbReference type="PANTHER" id="PTHR46663:SF2">
    <property type="entry name" value="GGDEF DOMAIN-CONTAINING PROTEIN"/>
    <property type="match status" value="1"/>
</dbReference>
<keyword evidence="3" id="KW-1185">Reference proteome</keyword>
<dbReference type="InterPro" id="IPR052163">
    <property type="entry name" value="DGC-Regulatory_Protein"/>
</dbReference>
<dbReference type="InterPro" id="IPR000160">
    <property type="entry name" value="GGDEF_dom"/>
</dbReference>
<protein>
    <submittedName>
        <fullName evidence="2">Diguanylate cyclase (GGDEF) domain protein</fullName>
    </submittedName>
</protein>
<sequence length="325" mass="36017">MQMRDAPRVVEDPLLNLLAQNAERRLSSAELELVLEALPVPLSWASLPDGRIRFMNQAFRRCYGYTVEDFADVADWIRHAYVRAEDRHRMRGIWQGLWQSGGRGHSVIADTELEVRCADGTLRTALHRGIVLYEIGIGIATFDDITLRKQAERAAWRFAHEDCLTGLPNRRYLQQRWAEAAAQPGGGEQVLALLDLDAFKPVNDRYGHEAGDAALVEVAARLRALLRPQDVVCRLGGDEFALLLAPPADIAAVEALCARLREALSRQLPGLGGHRLDVTLGLVRVAPATTAFAQAYRRADAALYRAKHAGKGGWRWAAEADATEE</sequence>
<dbReference type="InterPro" id="IPR043128">
    <property type="entry name" value="Rev_trsase/Diguanyl_cyclase"/>
</dbReference>
<dbReference type="InterPro" id="IPR000014">
    <property type="entry name" value="PAS"/>
</dbReference>
<dbReference type="SUPFAM" id="SSF55073">
    <property type="entry name" value="Nucleotide cyclase"/>
    <property type="match status" value="1"/>
</dbReference>
<organism evidence="2 3">
    <name type="scientific">Pseudoroseomonas cervicalis ATCC 49957</name>
    <dbReference type="NCBI Taxonomy" id="525371"/>
    <lineage>
        <taxon>Bacteria</taxon>
        <taxon>Pseudomonadati</taxon>
        <taxon>Pseudomonadota</taxon>
        <taxon>Alphaproteobacteria</taxon>
        <taxon>Acetobacterales</taxon>
        <taxon>Roseomonadaceae</taxon>
        <taxon>Roseomonas</taxon>
    </lineage>
</organism>
<evidence type="ECO:0000259" key="1">
    <source>
        <dbReference type="PROSITE" id="PS50887"/>
    </source>
</evidence>
<evidence type="ECO:0000313" key="3">
    <source>
        <dbReference type="Proteomes" id="UP000005324"/>
    </source>
</evidence>
<dbReference type="NCBIfam" id="TIGR00254">
    <property type="entry name" value="GGDEF"/>
    <property type="match status" value="1"/>
</dbReference>
<evidence type="ECO:0000313" key="2">
    <source>
        <dbReference type="EMBL" id="EFH09522.1"/>
    </source>
</evidence>
<dbReference type="PROSITE" id="PS50887">
    <property type="entry name" value="GGDEF"/>
    <property type="match status" value="1"/>
</dbReference>
<dbReference type="EMBL" id="ADVL01000778">
    <property type="protein sequence ID" value="EFH09522.1"/>
    <property type="molecule type" value="Genomic_DNA"/>
</dbReference>
<feature type="domain" description="GGDEF" evidence="1">
    <location>
        <begin position="187"/>
        <end position="319"/>
    </location>
</feature>
<reference evidence="2 3" key="1">
    <citation type="submission" date="2010-04" db="EMBL/GenBank/DDBJ databases">
        <authorList>
            <person name="Qin X."/>
            <person name="Bachman B."/>
            <person name="Battles P."/>
            <person name="Bell A."/>
            <person name="Bess C."/>
            <person name="Bickham C."/>
            <person name="Chaboub L."/>
            <person name="Chen D."/>
            <person name="Coyle M."/>
            <person name="Deiros D.R."/>
            <person name="Dinh H."/>
            <person name="Forbes L."/>
            <person name="Fowler G."/>
            <person name="Francisco L."/>
            <person name="Fu Q."/>
            <person name="Gubbala S."/>
            <person name="Hale W."/>
            <person name="Han Y."/>
            <person name="Hemphill L."/>
            <person name="Highlander S.K."/>
            <person name="Hirani K."/>
            <person name="Hogues M."/>
            <person name="Jackson L."/>
            <person name="Jakkamsetti A."/>
            <person name="Javaid M."/>
            <person name="Jiang H."/>
            <person name="Korchina V."/>
            <person name="Kovar C."/>
            <person name="Lara F."/>
            <person name="Lee S."/>
            <person name="Mata R."/>
            <person name="Mathew T."/>
            <person name="Moen C."/>
            <person name="Morales K."/>
            <person name="Munidasa M."/>
            <person name="Nazareth L."/>
            <person name="Ngo R."/>
            <person name="Nguyen L."/>
            <person name="Okwuonu G."/>
            <person name="Ongeri F."/>
            <person name="Patil S."/>
            <person name="Petrosino J."/>
            <person name="Pham C."/>
            <person name="Pham P."/>
            <person name="Pu L.-L."/>
            <person name="Puazo M."/>
            <person name="Raj R."/>
            <person name="Reid J."/>
            <person name="Rouhana J."/>
            <person name="Saada N."/>
            <person name="Shang Y."/>
            <person name="Simmons D."/>
            <person name="Thornton R."/>
            <person name="Warren J."/>
            <person name="Weissenberger G."/>
            <person name="Zhang J."/>
            <person name="Zhang L."/>
            <person name="Zhou C."/>
            <person name="Zhu D."/>
            <person name="Muzny D."/>
            <person name="Worley K."/>
            <person name="Gibbs R."/>
        </authorList>
    </citation>
    <scope>NUCLEOTIDE SEQUENCE [LARGE SCALE GENOMIC DNA]</scope>
    <source>
        <strain evidence="2 3">ATCC 49957</strain>
    </source>
</reference>
<proteinExistence type="predicted"/>
<dbReference type="SMART" id="SM00267">
    <property type="entry name" value="GGDEF"/>
    <property type="match status" value="1"/>
</dbReference>
<dbReference type="AlphaFoldDB" id="D5RT57"/>
<dbReference type="Pfam" id="PF00990">
    <property type="entry name" value="GGDEF"/>
    <property type="match status" value="1"/>
</dbReference>
<accession>D5RT57</accession>
<dbReference type="Gene3D" id="3.30.450.20">
    <property type="entry name" value="PAS domain"/>
    <property type="match status" value="1"/>
</dbReference>
<dbReference type="PANTHER" id="PTHR46663">
    <property type="entry name" value="DIGUANYLATE CYCLASE DGCT-RELATED"/>
    <property type="match status" value="1"/>
</dbReference>
<dbReference type="InterPro" id="IPR035965">
    <property type="entry name" value="PAS-like_dom_sf"/>
</dbReference>
<dbReference type="SUPFAM" id="SSF55785">
    <property type="entry name" value="PYP-like sensor domain (PAS domain)"/>
    <property type="match status" value="1"/>
</dbReference>